<name>A0ABT9V5Q0_9BACL</name>
<evidence type="ECO:0000313" key="8">
    <source>
        <dbReference type="EMBL" id="MDQ0156268.1"/>
    </source>
</evidence>
<evidence type="ECO:0000259" key="7">
    <source>
        <dbReference type="PROSITE" id="PS50928"/>
    </source>
</evidence>
<organism evidence="8 9">
    <name type="scientific">Anoxybacillus andreesenii</name>
    <dbReference type="NCBI Taxonomy" id="1325932"/>
    <lineage>
        <taxon>Bacteria</taxon>
        <taxon>Bacillati</taxon>
        <taxon>Bacillota</taxon>
        <taxon>Bacilli</taxon>
        <taxon>Bacillales</taxon>
        <taxon>Anoxybacillaceae</taxon>
        <taxon>Anoxybacillus</taxon>
    </lineage>
</organism>
<evidence type="ECO:0000256" key="1">
    <source>
        <dbReference type="ARBA" id="ARBA00004141"/>
    </source>
</evidence>
<dbReference type="RefSeq" id="WP_307150786.1">
    <property type="nucleotide sequence ID" value="NZ_JAUSTU010000011.1"/>
</dbReference>
<dbReference type="EMBL" id="JAUSTU010000011">
    <property type="protein sequence ID" value="MDQ0156268.1"/>
    <property type="molecule type" value="Genomic_DNA"/>
</dbReference>
<feature type="transmembrane region" description="Helical" evidence="6">
    <location>
        <begin position="86"/>
        <end position="108"/>
    </location>
</feature>
<dbReference type="Proteomes" id="UP001231362">
    <property type="component" value="Unassembled WGS sequence"/>
</dbReference>
<dbReference type="SUPFAM" id="SSF161098">
    <property type="entry name" value="MetI-like"/>
    <property type="match status" value="1"/>
</dbReference>
<dbReference type="InterPro" id="IPR035906">
    <property type="entry name" value="MetI-like_sf"/>
</dbReference>
<keyword evidence="4 6" id="KW-1133">Transmembrane helix</keyword>
<keyword evidence="9" id="KW-1185">Reference proteome</keyword>
<dbReference type="PANTHER" id="PTHR43839">
    <property type="entry name" value="OPPC IN A BINDING PROTEIN-DEPENDENT TRANSPORT SYSTEM"/>
    <property type="match status" value="1"/>
</dbReference>
<dbReference type="InterPro" id="IPR000515">
    <property type="entry name" value="MetI-like"/>
</dbReference>
<comment type="subcellular location">
    <subcellularLocation>
        <location evidence="1">Membrane</location>
        <topology evidence="1">Multi-pass membrane protein</topology>
    </subcellularLocation>
</comment>
<protein>
    <submittedName>
        <fullName evidence="8">Peptide/nickel transport system permease protein</fullName>
    </submittedName>
</protein>
<evidence type="ECO:0000256" key="2">
    <source>
        <dbReference type="ARBA" id="ARBA00022448"/>
    </source>
</evidence>
<accession>A0ABT9V5Q0</accession>
<comment type="caution">
    <text evidence="8">The sequence shown here is derived from an EMBL/GenBank/DDBJ whole genome shotgun (WGS) entry which is preliminary data.</text>
</comment>
<keyword evidence="2" id="KW-0813">Transport</keyword>
<reference evidence="8 9" key="1">
    <citation type="submission" date="2023-07" db="EMBL/GenBank/DDBJ databases">
        <title>Genomic Encyclopedia of Type Strains, Phase IV (KMG-IV): sequencing the most valuable type-strain genomes for metagenomic binning, comparative biology and taxonomic classification.</title>
        <authorList>
            <person name="Goeker M."/>
        </authorList>
    </citation>
    <scope>NUCLEOTIDE SEQUENCE [LARGE SCALE GENOMIC DNA]</scope>
    <source>
        <strain evidence="8 9">DSM 23948</strain>
    </source>
</reference>
<evidence type="ECO:0000256" key="5">
    <source>
        <dbReference type="ARBA" id="ARBA00023136"/>
    </source>
</evidence>
<dbReference type="Gene3D" id="1.10.3720.10">
    <property type="entry name" value="MetI-like"/>
    <property type="match status" value="1"/>
</dbReference>
<dbReference type="PROSITE" id="PS50928">
    <property type="entry name" value="ABC_TM1"/>
    <property type="match status" value="1"/>
</dbReference>
<feature type="transmembrane region" description="Helical" evidence="6">
    <location>
        <begin position="12"/>
        <end position="33"/>
    </location>
</feature>
<feature type="transmembrane region" description="Helical" evidence="6">
    <location>
        <begin position="269"/>
        <end position="290"/>
    </location>
</feature>
<dbReference type="PANTHER" id="PTHR43839:SF3">
    <property type="entry name" value="OLIGOPEPTIDE ABC TRANSPORTER, PERMEASE PROTEIN"/>
    <property type="match status" value="1"/>
</dbReference>
<keyword evidence="3 6" id="KW-0812">Transmembrane</keyword>
<feature type="transmembrane region" description="Helical" evidence="6">
    <location>
        <begin position="120"/>
        <end position="144"/>
    </location>
</feature>
<feature type="domain" description="ABC transmembrane type-1" evidence="7">
    <location>
        <begin position="82"/>
        <end position="290"/>
    </location>
</feature>
<proteinExistence type="predicted"/>
<feature type="transmembrane region" description="Helical" evidence="6">
    <location>
        <begin position="204"/>
        <end position="233"/>
    </location>
</feature>
<gene>
    <name evidence="8" type="ORF">J2S07_002587</name>
</gene>
<evidence type="ECO:0000256" key="4">
    <source>
        <dbReference type="ARBA" id="ARBA00022989"/>
    </source>
</evidence>
<keyword evidence="5 6" id="KW-0472">Membrane</keyword>
<evidence type="ECO:0000256" key="6">
    <source>
        <dbReference type="SAM" id="Phobius"/>
    </source>
</evidence>
<sequence length="298" mass="33404">MKIVEFMKNNILLCLGLVMLLVLLFITFFGKFLPGIDAELKVIEYLWVDKIPTIPPFDPSDHFPLGTDRLGRDLLSLIVLGAKETLLIVVSITVVRYLLAIPLAYFAHKRWLGANAVLNWLNGFLSYIPTIIVVILLVTLPPILETEIRPVFVVLIIAAVEIGRVAEMVKVEFNQISTKEFVKGGNAIGVTNVRLLKNYYMPFLYGRVLVSLVGDMGKVMFLLGQLGFIGIFVAQDFVQIDPGAFEFQNTSLSWPMLLLNAFNDIRGPVWIPFYPALAMTYVILTFNILAQGLQKRLG</sequence>
<evidence type="ECO:0000313" key="9">
    <source>
        <dbReference type="Proteomes" id="UP001231362"/>
    </source>
</evidence>
<feature type="transmembrane region" description="Helical" evidence="6">
    <location>
        <begin position="150"/>
        <end position="169"/>
    </location>
</feature>
<evidence type="ECO:0000256" key="3">
    <source>
        <dbReference type="ARBA" id="ARBA00022692"/>
    </source>
</evidence>